<evidence type="ECO:0000313" key="3">
    <source>
        <dbReference type="EMBL" id="CBY33235.1"/>
    </source>
</evidence>
<feature type="compositionally biased region" description="Polar residues" evidence="2">
    <location>
        <begin position="267"/>
        <end position="276"/>
    </location>
</feature>
<feature type="compositionally biased region" description="Basic and acidic residues" evidence="2">
    <location>
        <begin position="1"/>
        <end position="25"/>
    </location>
</feature>
<dbReference type="EMBL" id="FN654404">
    <property type="protein sequence ID" value="CBY33235.1"/>
    <property type="molecule type" value="Genomic_DNA"/>
</dbReference>
<gene>
    <name evidence="3" type="ORF">GSOID_T00021135001</name>
</gene>
<accession>E4YCG8</accession>
<feature type="compositionally biased region" description="Basic and acidic residues" evidence="2">
    <location>
        <begin position="33"/>
        <end position="58"/>
    </location>
</feature>
<keyword evidence="1" id="KW-0175">Coiled coil</keyword>
<feature type="coiled-coil region" evidence="1">
    <location>
        <begin position="401"/>
        <end position="448"/>
    </location>
</feature>
<reference evidence="3" key="1">
    <citation type="journal article" date="2010" name="Science">
        <title>Plasticity of animal genome architecture unmasked by rapid evolution of a pelagic tunicate.</title>
        <authorList>
            <person name="Denoeud F."/>
            <person name="Henriet S."/>
            <person name="Mungpakdee S."/>
            <person name="Aury J.M."/>
            <person name="Da Silva C."/>
            <person name="Brinkmann H."/>
            <person name="Mikhaleva J."/>
            <person name="Olsen L.C."/>
            <person name="Jubin C."/>
            <person name="Canestro C."/>
            <person name="Bouquet J.M."/>
            <person name="Danks G."/>
            <person name="Poulain J."/>
            <person name="Campsteijn C."/>
            <person name="Adamski M."/>
            <person name="Cross I."/>
            <person name="Yadetie F."/>
            <person name="Muffato M."/>
            <person name="Louis A."/>
            <person name="Butcher S."/>
            <person name="Tsagkogeorga G."/>
            <person name="Konrad A."/>
            <person name="Singh S."/>
            <person name="Jensen M.F."/>
            <person name="Cong E.H."/>
            <person name="Eikeseth-Otteraa H."/>
            <person name="Noel B."/>
            <person name="Anthouard V."/>
            <person name="Porcel B.M."/>
            <person name="Kachouri-Lafond R."/>
            <person name="Nishino A."/>
            <person name="Ugolini M."/>
            <person name="Chourrout P."/>
            <person name="Nishida H."/>
            <person name="Aasland R."/>
            <person name="Huzurbazar S."/>
            <person name="Westhof E."/>
            <person name="Delsuc F."/>
            <person name="Lehrach H."/>
            <person name="Reinhardt R."/>
            <person name="Weissenbach J."/>
            <person name="Roy S.W."/>
            <person name="Artiguenave F."/>
            <person name="Postlethwait J.H."/>
            <person name="Manak J.R."/>
            <person name="Thompson E.M."/>
            <person name="Jaillon O."/>
            <person name="Du Pasquier L."/>
            <person name="Boudinot P."/>
            <person name="Liberles D.A."/>
            <person name="Volff J.N."/>
            <person name="Philippe H."/>
            <person name="Lenhard B."/>
            <person name="Roest Crollius H."/>
            <person name="Wincker P."/>
            <person name="Chourrout D."/>
        </authorList>
    </citation>
    <scope>NUCLEOTIDE SEQUENCE [LARGE SCALE GENOMIC DNA]</scope>
</reference>
<feature type="region of interest" description="Disordered" evidence="2">
    <location>
        <begin position="1"/>
        <end position="108"/>
    </location>
</feature>
<evidence type="ECO:0000256" key="2">
    <source>
        <dbReference type="SAM" id="MobiDB-lite"/>
    </source>
</evidence>
<name>E4YCG8_OIKDI</name>
<feature type="compositionally biased region" description="Acidic residues" evidence="2">
    <location>
        <begin position="62"/>
        <end position="86"/>
    </location>
</feature>
<feature type="compositionally biased region" description="Basic residues" evidence="2">
    <location>
        <begin position="286"/>
        <end position="295"/>
    </location>
</feature>
<sequence length="519" mass="59526">MKKEKKKLEQAQKMSRNAEKQAKRERQQHKIKIKAEQTQRRNDRKMKNIEKQRRRDAGESDVSSDECDSDSIDLSSDEEISSDEEVSVLSSDSSEDEDLSESSGVTVYEDVSVYSSSEATEYDSDGNVTKARKERTRKVVKMKSRAKFEYQSSVDTIYDEEGNILQEHQGRKKVVVVERVDENGNIVKKVANEEQMKEFVTKAEAKAEAKAKAASQAKLQKDDDLPETVLRSSLSRSHSKLGNSLSRSGSMADRPPWRSGAVRDQSSRNSVTSSYRALNRAPKIGAPKKSRKGRRESKYDFADLAPLRLEDENDGSEFDWGQFGISNSPTKTPDFAKMEEELKQLELAENFEAAAELRQKIRDMKREDRKRIIRKQKDDENMLEKEKDERIFNKKKRQGELADMKANIALQRQEAKRAAEALLDKWEAERLAEEAEAERLRLLALEQRKIQIALLKKQYALRKKLQKWRDLQLESFTLKRTQSINRPFVYSHLPGKGLPKLRDNELSGPPILPPIMSGA</sequence>
<protein>
    <submittedName>
        <fullName evidence="3">Uncharacterized protein</fullName>
    </submittedName>
</protein>
<organism evidence="3">
    <name type="scientific">Oikopleura dioica</name>
    <name type="common">Tunicate</name>
    <dbReference type="NCBI Taxonomy" id="34765"/>
    <lineage>
        <taxon>Eukaryota</taxon>
        <taxon>Metazoa</taxon>
        <taxon>Chordata</taxon>
        <taxon>Tunicata</taxon>
        <taxon>Appendicularia</taxon>
        <taxon>Copelata</taxon>
        <taxon>Oikopleuridae</taxon>
        <taxon>Oikopleura</taxon>
    </lineage>
</organism>
<proteinExistence type="predicted"/>
<feature type="region of interest" description="Disordered" evidence="2">
    <location>
        <begin position="208"/>
        <end position="297"/>
    </location>
</feature>
<feature type="compositionally biased region" description="Polar residues" evidence="2">
    <location>
        <begin position="240"/>
        <end position="249"/>
    </location>
</feature>
<dbReference type="Proteomes" id="UP000011014">
    <property type="component" value="Unassembled WGS sequence"/>
</dbReference>
<dbReference type="AlphaFoldDB" id="E4YCG8"/>
<evidence type="ECO:0000256" key="1">
    <source>
        <dbReference type="SAM" id="Coils"/>
    </source>
</evidence>